<organism evidence="6">
    <name type="scientific">Dictyoglomus thermophilum</name>
    <dbReference type="NCBI Taxonomy" id="14"/>
    <lineage>
        <taxon>Bacteria</taxon>
        <taxon>Pseudomonadati</taxon>
        <taxon>Dictyoglomota</taxon>
        <taxon>Dictyoglomia</taxon>
        <taxon>Dictyoglomales</taxon>
        <taxon>Dictyoglomaceae</taxon>
        <taxon>Dictyoglomus</taxon>
    </lineage>
</organism>
<name>A0A7V3ZKE5_DICTH</name>
<feature type="domain" description="HTH tetR-type" evidence="5">
    <location>
        <begin position="3"/>
        <end position="63"/>
    </location>
</feature>
<dbReference type="Gene3D" id="1.10.357.10">
    <property type="entry name" value="Tetracycline Repressor, domain 2"/>
    <property type="match status" value="1"/>
</dbReference>
<keyword evidence="2 4" id="KW-0238">DNA-binding</keyword>
<dbReference type="InterPro" id="IPR009057">
    <property type="entry name" value="Homeodomain-like_sf"/>
</dbReference>
<comment type="caution">
    <text evidence="6">The sequence shown here is derived from an EMBL/GenBank/DDBJ whole genome shotgun (WGS) entry which is preliminary data.</text>
</comment>
<proteinExistence type="predicted"/>
<evidence type="ECO:0000256" key="2">
    <source>
        <dbReference type="ARBA" id="ARBA00023125"/>
    </source>
</evidence>
<reference evidence="6" key="1">
    <citation type="journal article" date="2020" name="mSystems">
        <title>Genome- and Community-Level Interaction Insights into Carbon Utilization and Element Cycling Functions of Hydrothermarchaeota in Hydrothermal Sediment.</title>
        <authorList>
            <person name="Zhou Z."/>
            <person name="Liu Y."/>
            <person name="Xu W."/>
            <person name="Pan J."/>
            <person name="Luo Z.H."/>
            <person name="Li M."/>
        </authorList>
    </citation>
    <scope>NUCLEOTIDE SEQUENCE [LARGE SCALE GENOMIC DNA]</scope>
    <source>
        <strain evidence="6">SpSt-70</strain>
    </source>
</reference>
<dbReference type="EMBL" id="DTDV01000023">
    <property type="protein sequence ID" value="HGK24614.1"/>
    <property type="molecule type" value="Genomic_DNA"/>
</dbReference>
<evidence type="ECO:0000256" key="4">
    <source>
        <dbReference type="PROSITE-ProRule" id="PRU00335"/>
    </source>
</evidence>
<accession>A0A7V3ZKE5</accession>
<keyword evidence="1" id="KW-0805">Transcription regulation</keyword>
<dbReference type="InterPro" id="IPR036271">
    <property type="entry name" value="Tet_transcr_reg_TetR-rel_C_sf"/>
</dbReference>
<dbReference type="Pfam" id="PF00440">
    <property type="entry name" value="TetR_N"/>
    <property type="match status" value="1"/>
</dbReference>
<dbReference type="PANTHER" id="PTHR47506">
    <property type="entry name" value="TRANSCRIPTIONAL REGULATORY PROTEIN"/>
    <property type="match status" value="1"/>
</dbReference>
<dbReference type="SUPFAM" id="SSF46689">
    <property type="entry name" value="Homeodomain-like"/>
    <property type="match status" value="1"/>
</dbReference>
<keyword evidence="3" id="KW-0804">Transcription</keyword>
<dbReference type="RefSeq" id="WP_012548666.1">
    <property type="nucleotide sequence ID" value="NZ_VTFL01000001.1"/>
</dbReference>
<sequence>MELDTKSRLLLSGEKLFSQKGYDATSISDICEMAGVSKGAFFHYFPNKEVFFLEILDRWLSDLSVKIDQYLIDTENISSGIMKMSELFGDIFKESKEKFFLFLEFLRQGIKDEEILKKLRDYFRKYKEYFTLLIEKGIKEGNFKDMDPNIVSRILISFSIGTILQQIFDEDENWEKVGREGIKLIISGVEKGGF</sequence>
<evidence type="ECO:0000256" key="1">
    <source>
        <dbReference type="ARBA" id="ARBA00023015"/>
    </source>
</evidence>
<protein>
    <submittedName>
        <fullName evidence="6">TetR/AcrR family transcriptional regulator</fullName>
    </submittedName>
</protein>
<evidence type="ECO:0000259" key="5">
    <source>
        <dbReference type="PROSITE" id="PS50977"/>
    </source>
</evidence>
<dbReference type="OMA" id="DFLGMRW"/>
<dbReference type="GO" id="GO:0003677">
    <property type="term" value="F:DNA binding"/>
    <property type="evidence" value="ECO:0007669"/>
    <property type="project" value="UniProtKB-UniRule"/>
</dbReference>
<dbReference type="Pfam" id="PF08360">
    <property type="entry name" value="TetR_C_5"/>
    <property type="match status" value="1"/>
</dbReference>
<dbReference type="AlphaFoldDB" id="A0A7V3ZKE5"/>
<dbReference type="GO" id="GO:0045892">
    <property type="term" value="P:negative regulation of DNA-templated transcription"/>
    <property type="evidence" value="ECO:0007669"/>
    <property type="project" value="InterPro"/>
</dbReference>
<evidence type="ECO:0000313" key="6">
    <source>
        <dbReference type="EMBL" id="HGK24614.1"/>
    </source>
</evidence>
<gene>
    <name evidence="6" type="ORF">ENU78_09365</name>
</gene>
<dbReference type="GO" id="GO:0003700">
    <property type="term" value="F:DNA-binding transcription factor activity"/>
    <property type="evidence" value="ECO:0007669"/>
    <property type="project" value="InterPro"/>
</dbReference>
<feature type="DNA-binding region" description="H-T-H motif" evidence="4">
    <location>
        <begin position="26"/>
        <end position="45"/>
    </location>
</feature>
<dbReference type="InterPro" id="IPR001647">
    <property type="entry name" value="HTH_TetR"/>
</dbReference>
<dbReference type="InterPro" id="IPR013571">
    <property type="entry name" value="Tscrpt_reg_QacR_C"/>
</dbReference>
<dbReference type="PANTHER" id="PTHR47506:SF6">
    <property type="entry name" value="HTH-TYPE TRANSCRIPTIONAL REPRESSOR NEMR"/>
    <property type="match status" value="1"/>
</dbReference>
<dbReference type="PRINTS" id="PR00455">
    <property type="entry name" value="HTHTETR"/>
</dbReference>
<dbReference type="PROSITE" id="PS50977">
    <property type="entry name" value="HTH_TETR_2"/>
    <property type="match status" value="1"/>
</dbReference>
<evidence type="ECO:0000256" key="3">
    <source>
        <dbReference type="ARBA" id="ARBA00023163"/>
    </source>
</evidence>
<dbReference type="SUPFAM" id="SSF48498">
    <property type="entry name" value="Tetracyclin repressor-like, C-terminal domain"/>
    <property type="match status" value="1"/>
</dbReference>
<dbReference type="Gene3D" id="1.10.10.60">
    <property type="entry name" value="Homeodomain-like"/>
    <property type="match status" value="1"/>
</dbReference>